<accession>A0A2W5SGF7</accession>
<dbReference type="InterPro" id="IPR027417">
    <property type="entry name" value="P-loop_NTPase"/>
</dbReference>
<organism evidence="11 12">
    <name type="scientific">Cereibacter sphaeroides</name>
    <name type="common">Rhodobacter sphaeroides</name>
    <dbReference type="NCBI Taxonomy" id="1063"/>
    <lineage>
        <taxon>Bacteria</taxon>
        <taxon>Pseudomonadati</taxon>
        <taxon>Pseudomonadota</taxon>
        <taxon>Alphaproteobacteria</taxon>
        <taxon>Rhodobacterales</taxon>
        <taxon>Paracoccaceae</taxon>
        <taxon>Cereibacter</taxon>
    </lineage>
</organism>
<dbReference type="CDD" id="cd03215">
    <property type="entry name" value="ABC_Carb_Monos_II"/>
    <property type="match status" value="1"/>
</dbReference>
<dbReference type="FunFam" id="3.40.50.300:FF:000127">
    <property type="entry name" value="Ribose import ATP-binding protein RbsA"/>
    <property type="match status" value="1"/>
</dbReference>
<dbReference type="PANTHER" id="PTHR43790">
    <property type="entry name" value="CARBOHYDRATE TRANSPORT ATP-BINDING PROTEIN MG119-RELATED"/>
    <property type="match status" value="1"/>
</dbReference>
<keyword evidence="2" id="KW-0813">Transport</keyword>
<feature type="domain" description="ABC transporter" evidence="10">
    <location>
        <begin position="20"/>
        <end position="256"/>
    </location>
</feature>
<sequence>MAQARLKIIEPQPDPSDVVLEMTDITKSFPGVKALEGVSLAVRKGEVHGLVGENGAGKSTLMRILSGAFLANSGQLRLGGQVIDSPNPSLMIEKGVAVIYQEFAQAPHLSVAENIFLNRMPRAAFGRINWDEAYRQAKAALQHLGFDIDPRAIVSELSVAQRQIVEIARAISRNARLIVLDEPSAVLGDAELEKLFRTIRTLQAEGVAFIYISHRLKEVFELCQTVTVLRDGRCVAVRPTPEWDTQSLIQSMVGRAVADYFPARNANPGDVVLKVENLTRGRSVRGATLTLRKGEILGICGLAGAGRTELLRAIYGADTIDSGSVKVHGRPQAVNSPRRGIALGMGFVPEDRKTEGLFLSQSVRFNITLSRLSNFQRSGKLDLRAEKEAVSALTRQLTVKTPSIESEIRTLSGGNQQKCAIAKQLNAKCDILLIDEPTRGVDVGARREIYELLVRLVEEEGLAILMVSSELPEIIGMCDRILVMREGEITAELPRGATEEDIMKYATFH</sequence>
<evidence type="ECO:0000256" key="6">
    <source>
        <dbReference type="ARBA" id="ARBA00022741"/>
    </source>
</evidence>
<comment type="caution">
    <text evidence="11">The sequence shown here is derived from an EMBL/GenBank/DDBJ whole genome shotgun (WGS) entry which is preliminary data.</text>
</comment>
<keyword evidence="8" id="KW-1278">Translocase</keyword>
<evidence type="ECO:0000256" key="1">
    <source>
        <dbReference type="ARBA" id="ARBA00004202"/>
    </source>
</evidence>
<dbReference type="GO" id="GO:0016887">
    <property type="term" value="F:ATP hydrolysis activity"/>
    <property type="evidence" value="ECO:0007669"/>
    <property type="project" value="InterPro"/>
</dbReference>
<dbReference type="AlphaFoldDB" id="A0A2W5SGF7"/>
<evidence type="ECO:0000313" key="12">
    <source>
        <dbReference type="Proteomes" id="UP000248975"/>
    </source>
</evidence>
<protein>
    <submittedName>
        <fullName evidence="11">D-xylose ABC transporter ATP-binding protein</fullName>
    </submittedName>
</protein>
<dbReference type="SUPFAM" id="SSF52540">
    <property type="entry name" value="P-loop containing nucleoside triphosphate hydrolases"/>
    <property type="match status" value="2"/>
</dbReference>
<dbReference type="Pfam" id="PF00005">
    <property type="entry name" value="ABC_tran"/>
    <property type="match status" value="2"/>
</dbReference>
<evidence type="ECO:0000256" key="9">
    <source>
        <dbReference type="ARBA" id="ARBA00023136"/>
    </source>
</evidence>
<evidence type="ECO:0000259" key="10">
    <source>
        <dbReference type="PROSITE" id="PS50893"/>
    </source>
</evidence>
<keyword evidence="3" id="KW-1003">Cell membrane</keyword>
<keyword evidence="5" id="KW-0677">Repeat</keyword>
<evidence type="ECO:0000256" key="4">
    <source>
        <dbReference type="ARBA" id="ARBA00022597"/>
    </source>
</evidence>
<name>A0A2W5SGF7_CERSP</name>
<dbReference type="InterPro" id="IPR050107">
    <property type="entry name" value="ABC_carbohydrate_import_ATPase"/>
</dbReference>
<comment type="subcellular location">
    <subcellularLocation>
        <location evidence="1">Cell membrane</location>
        <topology evidence="1">Peripheral membrane protein</topology>
    </subcellularLocation>
</comment>
<dbReference type="Proteomes" id="UP000248975">
    <property type="component" value="Unassembled WGS sequence"/>
</dbReference>
<keyword evidence="4" id="KW-0762">Sugar transport</keyword>
<dbReference type="InterPro" id="IPR003593">
    <property type="entry name" value="AAA+_ATPase"/>
</dbReference>
<dbReference type="Gene3D" id="3.40.50.300">
    <property type="entry name" value="P-loop containing nucleotide triphosphate hydrolases"/>
    <property type="match status" value="2"/>
</dbReference>
<proteinExistence type="predicted"/>
<evidence type="ECO:0000256" key="2">
    <source>
        <dbReference type="ARBA" id="ARBA00022448"/>
    </source>
</evidence>
<keyword evidence="6" id="KW-0547">Nucleotide-binding</keyword>
<dbReference type="PANTHER" id="PTHR43790:SF3">
    <property type="entry name" value="D-ALLOSE IMPORT ATP-BINDING PROTEIN ALSA-RELATED"/>
    <property type="match status" value="1"/>
</dbReference>
<evidence type="ECO:0000313" key="11">
    <source>
        <dbReference type="EMBL" id="PZR00907.1"/>
    </source>
</evidence>
<dbReference type="PROSITE" id="PS50893">
    <property type="entry name" value="ABC_TRANSPORTER_2"/>
    <property type="match status" value="2"/>
</dbReference>
<dbReference type="InterPro" id="IPR003439">
    <property type="entry name" value="ABC_transporter-like_ATP-bd"/>
</dbReference>
<dbReference type="SMART" id="SM00382">
    <property type="entry name" value="AAA"/>
    <property type="match status" value="2"/>
</dbReference>
<dbReference type="CDD" id="cd03216">
    <property type="entry name" value="ABC_Carb_Monos_I"/>
    <property type="match status" value="1"/>
</dbReference>
<evidence type="ECO:0000256" key="5">
    <source>
        <dbReference type="ARBA" id="ARBA00022737"/>
    </source>
</evidence>
<evidence type="ECO:0000256" key="7">
    <source>
        <dbReference type="ARBA" id="ARBA00022840"/>
    </source>
</evidence>
<keyword evidence="9" id="KW-0472">Membrane</keyword>
<dbReference type="GO" id="GO:0005524">
    <property type="term" value="F:ATP binding"/>
    <property type="evidence" value="ECO:0007669"/>
    <property type="project" value="UniProtKB-KW"/>
</dbReference>
<reference evidence="11 12" key="1">
    <citation type="submission" date="2017-08" db="EMBL/GenBank/DDBJ databases">
        <title>Infants hospitalized years apart are colonized by the same room-sourced microbial strains.</title>
        <authorList>
            <person name="Brooks B."/>
            <person name="Olm M.R."/>
            <person name="Firek B.A."/>
            <person name="Baker R."/>
            <person name="Thomas B.C."/>
            <person name="Morowitz M.J."/>
            <person name="Banfield J.F."/>
        </authorList>
    </citation>
    <scope>NUCLEOTIDE SEQUENCE [LARGE SCALE GENOMIC DNA]</scope>
    <source>
        <strain evidence="11">S2_003_000_R2_11</strain>
    </source>
</reference>
<gene>
    <name evidence="11" type="ORF">DI533_01150</name>
</gene>
<evidence type="ECO:0000256" key="8">
    <source>
        <dbReference type="ARBA" id="ARBA00022967"/>
    </source>
</evidence>
<feature type="domain" description="ABC transporter" evidence="10">
    <location>
        <begin position="266"/>
        <end position="506"/>
    </location>
</feature>
<evidence type="ECO:0000256" key="3">
    <source>
        <dbReference type="ARBA" id="ARBA00022475"/>
    </source>
</evidence>
<keyword evidence="7 11" id="KW-0067">ATP-binding</keyword>
<dbReference type="GO" id="GO:0005886">
    <property type="term" value="C:plasma membrane"/>
    <property type="evidence" value="ECO:0007669"/>
    <property type="project" value="UniProtKB-SubCell"/>
</dbReference>
<dbReference type="EMBL" id="QFQS01000001">
    <property type="protein sequence ID" value="PZR00907.1"/>
    <property type="molecule type" value="Genomic_DNA"/>
</dbReference>